<accession>A0A0R1VAL9</accession>
<evidence type="ECO:0000313" key="2">
    <source>
        <dbReference type="EMBL" id="KRM02615.1"/>
    </source>
</evidence>
<evidence type="ECO:0000256" key="1">
    <source>
        <dbReference type="SAM" id="MobiDB-lite"/>
    </source>
</evidence>
<dbReference type="AlphaFoldDB" id="A0A0R1VAL9"/>
<feature type="region of interest" description="Disordered" evidence="1">
    <location>
        <begin position="72"/>
        <end position="108"/>
    </location>
</feature>
<reference evidence="2 3" key="1">
    <citation type="journal article" date="2015" name="Genome Announc.">
        <title>Expanding the biotechnology potential of lactobacilli through comparative genomics of 213 strains and associated genera.</title>
        <authorList>
            <person name="Sun Z."/>
            <person name="Harris H.M."/>
            <person name="McCann A."/>
            <person name="Guo C."/>
            <person name="Argimon S."/>
            <person name="Zhang W."/>
            <person name="Yang X."/>
            <person name="Jeffery I.B."/>
            <person name="Cooney J.C."/>
            <person name="Kagawa T.F."/>
            <person name="Liu W."/>
            <person name="Song Y."/>
            <person name="Salvetti E."/>
            <person name="Wrobel A."/>
            <person name="Rasinkangas P."/>
            <person name="Parkhill J."/>
            <person name="Rea M.C."/>
            <person name="O'Sullivan O."/>
            <person name="Ritari J."/>
            <person name="Douillard F.P."/>
            <person name="Paul Ross R."/>
            <person name="Yang R."/>
            <person name="Briner A.E."/>
            <person name="Felis G.E."/>
            <person name="de Vos W.M."/>
            <person name="Barrangou R."/>
            <person name="Klaenhammer T.R."/>
            <person name="Caufield P.W."/>
            <person name="Cui Y."/>
            <person name="Zhang H."/>
            <person name="O'Toole P.W."/>
        </authorList>
    </citation>
    <scope>NUCLEOTIDE SEQUENCE [LARGE SCALE GENOMIC DNA]</scope>
    <source>
        <strain evidence="2 3">DSM 16045</strain>
    </source>
</reference>
<dbReference type="RefSeq" id="WP_040467853.1">
    <property type="nucleotide sequence ID" value="NZ_AZFN01000009.1"/>
</dbReference>
<proteinExistence type="predicted"/>
<organism evidence="2 3">
    <name type="scientific">Limosilactobacillus gastricus DSM 16045</name>
    <dbReference type="NCBI Taxonomy" id="1423749"/>
    <lineage>
        <taxon>Bacteria</taxon>
        <taxon>Bacillati</taxon>
        <taxon>Bacillota</taxon>
        <taxon>Bacilli</taxon>
        <taxon>Lactobacillales</taxon>
        <taxon>Lactobacillaceae</taxon>
        <taxon>Limosilactobacillus</taxon>
    </lineage>
</organism>
<keyword evidence="3" id="KW-1185">Reference proteome</keyword>
<evidence type="ECO:0000313" key="3">
    <source>
        <dbReference type="Proteomes" id="UP000051739"/>
    </source>
</evidence>
<dbReference type="EMBL" id="AZFN01000009">
    <property type="protein sequence ID" value="KRM02615.1"/>
    <property type="molecule type" value="Genomic_DNA"/>
</dbReference>
<comment type="caution">
    <text evidence="2">The sequence shown here is derived from an EMBL/GenBank/DDBJ whole genome shotgun (WGS) entry which is preliminary data.</text>
</comment>
<evidence type="ECO:0008006" key="4">
    <source>
        <dbReference type="Google" id="ProtNLM"/>
    </source>
</evidence>
<name>A0A0R1VAL9_9LACO</name>
<dbReference type="Proteomes" id="UP000051739">
    <property type="component" value="Unassembled WGS sequence"/>
</dbReference>
<dbReference type="PATRIC" id="fig|1423749.3.peg.1852"/>
<protein>
    <recommendedName>
        <fullName evidence="4">DUF2187 domain-containing protein</fullName>
    </recommendedName>
</protein>
<gene>
    <name evidence="2" type="ORF">FC60_GL001791</name>
</gene>
<sequence>MTYFKIGDYVKCKQFGPLEHDFTGEVEKVYDNSVLVAIREFEPADQSGVNELNNRAVLRKSETEIIKAVPRTEEDEELAAEEEKAAAAKAAKANKSSRKKKSEKSDDK</sequence>